<comment type="caution">
    <text evidence="2">The sequence shown here is derived from an EMBL/GenBank/DDBJ whole genome shotgun (WGS) entry which is preliminary data.</text>
</comment>
<dbReference type="EMBL" id="JAAVMX010000005">
    <property type="protein sequence ID" value="KAF4509087.1"/>
    <property type="molecule type" value="Genomic_DNA"/>
</dbReference>
<keyword evidence="1" id="KW-1133">Transmembrane helix</keyword>
<proteinExistence type="predicted"/>
<organism evidence="2 3">
    <name type="scientific">Ophiocordyceps sinensis</name>
    <dbReference type="NCBI Taxonomy" id="72228"/>
    <lineage>
        <taxon>Eukaryota</taxon>
        <taxon>Fungi</taxon>
        <taxon>Dikarya</taxon>
        <taxon>Ascomycota</taxon>
        <taxon>Pezizomycotina</taxon>
        <taxon>Sordariomycetes</taxon>
        <taxon>Hypocreomycetidae</taxon>
        <taxon>Hypocreales</taxon>
        <taxon>Ophiocordycipitaceae</taxon>
        <taxon>Ophiocordyceps</taxon>
    </lineage>
</organism>
<sequence>MAKSIMFRSSGLTTQGAAYYLCICFVYCAHLHQRRLFSSIRRLANEWPTRHETWMEESALSAMCEEFSAKTGDETGDETGVLEYALETRLDKLETGDETGDQTRLAVFRVEPVR</sequence>
<gene>
    <name evidence="2" type="ORF">G6O67_005390</name>
</gene>
<keyword evidence="1" id="KW-0472">Membrane</keyword>
<dbReference type="Proteomes" id="UP000557566">
    <property type="component" value="Unassembled WGS sequence"/>
</dbReference>
<dbReference type="AlphaFoldDB" id="A0A8H4V5U8"/>
<reference evidence="2 3" key="1">
    <citation type="journal article" date="2020" name="Genome Biol. Evol.">
        <title>A new high-quality draft genome assembly of the Chinese cordyceps Ophiocordyceps sinensis.</title>
        <authorList>
            <person name="Shu R."/>
            <person name="Zhang J."/>
            <person name="Meng Q."/>
            <person name="Zhang H."/>
            <person name="Zhou G."/>
            <person name="Li M."/>
            <person name="Wu P."/>
            <person name="Zhao Y."/>
            <person name="Chen C."/>
            <person name="Qin Q."/>
        </authorList>
    </citation>
    <scope>NUCLEOTIDE SEQUENCE [LARGE SCALE GENOMIC DNA]</scope>
    <source>
        <strain evidence="2 3">IOZ07</strain>
    </source>
</reference>
<keyword evidence="3" id="KW-1185">Reference proteome</keyword>
<accession>A0A8H4V5U8</accession>
<feature type="transmembrane region" description="Helical" evidence="1">
    <location>
        <begin position="12"/>
        <end position="32"/>
    </location>
</feature>
<evidence type="ECO:0000313" key="3">
    <source>
        <dbReference type="Proteomes" id="UP000557566"/>
    </source>
</evidence>
<name>A0A8H4V5U8_9HYPO</name>
<protein>
    <submittedName>
        <fullName evidence="2">Uncharacterized protein</fullName>
    </submittedName>
</protein>
<evidence type="ECO:0000313" key="2">
    <source>
        <dbReference type="EMBL" id="KAF4509087.1"/>
    </source>
</evidence>
<evidence type="ECO:0000256" key="1">
    <source>
        <dbReference type="SAM" id="Phobius"/>
    </source>
</evidence>
<keyword evidence="1" id="KW-0812">Transmembrane</keyword>